<gene>
    <name evidence="1" type="ORF">BS47DRAFT_1299244</name>
</gene>
<name>A0A9P6DRK9_9AGAM</name>
<dbReference type="OrthoDB" id="2617191at2759"/>
<organism evidence="1 2">
    <name type="scientific">Hydnum rufescens UP504</name>
    <dbReference type="NCBI Taxonomy" id="1448309"/>
    <lineage>
        <taxon>Eukaryota</taxon>
        <taxon>Fungi</taxon>
        <taxon>Dikarya</taxon>
        <taxon>Basidiomycota</taxon>
        <taxon>Agaricomycotina</taxon>
        <taxon>Agaricomycetes</taxon>
        <taxon>Cantharellales</taxon>
        <taxon>Hydnaceae</taxon>
        <taxon>Hydnum</taxon>
    </lineage>
</organism>
<evidence type="ECO:0000313" key="1">
    <source>
        <dbReference type="EMBL" id="KAF9511222.1"/>
    </source>
</evidence>
<keyword evidence="2" id="KW-1185">Reference proteome</keyword>
<dbReference type="AlphaFoldDB" id="A0A9P6DRK9"/>
<dbReference type="EMBL" id="MU129004">
    <property type="protein sequence ID" value="KAF9511222.1"/>
    <property type="molecule type" value="Genomic_DNA"/>
</dbReference>
<protein>
    <recommendedName>
        <fullName evidence="3">DUF659 domain-containing protein</fullName>
    </recommendedName>
</protein>
<evidence type="ECO:0008006" key="3">
    <source>
        <dbReference type="Google" id="ProtNLM"/>
    </source>
</evidence>
<comment type="caution">
    <text evidence="1">The sequence shown here is derived from an EMBL/GenBank/DDBJ whole genome shotgun (WGS) entry which is preliminary data.</text>
</comment>
<proteinExistence type="predicted"/>
<sequence length="174" mass="19452">MCPLPKGHQNELEIQLTHAVVAAGWSFNSIENPEVIKLFRMLHPGFSPPSRTKLSGPLLKVQYDLIQDGLTDIMKGGYVTGQCDGWKDISWNHVIALMLHVTHVHNTSGECKTVENLLKLMEMEKKFIKVDLSCTLIGWVSDAGGELHAAWVHLHAQYPWLLIADCFAHQVCNG</sequence>
<reference evidence="1" key="1">
    <citation type="journal article" date="2020" name="Nat. Commun.">
        <title>Large-scale genome sequencing of mycorrhizal fungi provides insights into the early evolution of symbiotic traits.</title>
        <authorList>
            <person name="Miyauchi S."/>
            <person name="Kiss E."/>
            <person name="Kuo A."/>
            <person name="Drula E."/>
            <person name="Kohler A."/>
            <person name="Sanchez-Garcia M."/>
            <person name="Morin E."/>
            <person name="Andreopoulos B."/>
            <person name="Barry K.W."/>
            <person name="Bonito G."/>
            <person name="Buee M."/>
            <person name="Carver A."/>
            <person name="Chen C."/>
            <person name="Cichocki N."/>
            <person name="Clum A."/>
            <person name="Culley D."/>
            <person name="Crous P.W."/>
            <person name="Fauchery L."/>
            <person name="Girlanda M."/>
            <person name="Hayes R.D."/>
            <person name="Keri Z."/>
            <person name="LaButti K."/>
            <person name="Lipzen A."/>
            <person name="Lombard V."/>
            <person name="Magnuson J."/>
            <person name="Maillard F."/>
            <person name="Murat C."/>
            <person name="Nolan M."/>
            <person name="Ohm R.A."/>
            <person name="Pangilinan J."/>
            <person name="Pereira M.F."/>
            <person name="Perotto S."/>
            <person name="Peter M."/>
            <person name="Pfister S."/>
            <person name="Riley R."/>
            <person name="Sitrit Y."/>
            <person name="Stielow J.B."/>
            <person name="Szollosi G."/>
            <person name="Zifcakova L."/>
            <person name="Stursova M."/>
            <person name="Spatafora J.W."/>
            <person name="Tedersoo L."/>
            <person name="Vaario L.M."/>
            <person name="Yamada A."/>
            <person name="Yan M."/>
            <person name="Wang P."/>
            <person name="Xu J."/>
            <person name="Bruns T."/>
            <person name="Baldrian P."/>
            <person name="Vilgalys R."/>
            <person name="Dunand C."/>
            <person name="Henrissat B."/>
            <person name="Grigoriev I.V."/>
            <person name="Hibbett D."/>
            <person name="Nagy L.G."/>
            <person name="Martin F.M."/>
        </authorList>
    </citation>
    <scope>NUCLEOTIDE SEQUENCE</scope>
    <source>
        <strain evidence="1">UP504</strain>
    </source>
</reference>
<accession>A0A9P6DRK9</accession>
<dbReference type="Proteomes" id="UP000886523">
    <property type="component" value="Unassembled WGS sequence"/>
</dbReference>
<evidence type="ECO:0000313" key="2">
    <source>
        <dbReference type="Proteomes" id="UP000886523"/>
    </source>
</evidence>